<gene>
    <name evidence="2" type="ORF">LMG22037_06506</name>
</gene>
<dbReference type="EMBL" id="CADIKB010000073">
    <property type="protein sequence ID" value="CAB3741553.1"/>
    <property type="molecule type" value="Genomic_DNA"/>
</dbReference>
<protein>
    <submittedName>
        <fullName evidence="2">Uncharacterized protein</fullName>
    </submittedName>
</protein>
<proteinExistence type="predicted"/>
<organism evidence="2 3">
    <name type="scientific">Paraburkholderia phenoliruptrix</name>
    <dbReference type="NCBI Taxonomy" id="252970"/>
    <lineage>
        <taxon>Bacteria</taxon>
        <taxon>Pseudomonadati</taxon>
        <taxon>Pseudomonadota</taxon>
        <taxon>Betaproteobacteria</taxon>
        <taxon>Burkholderiales</taxon>
        <taxon>Burkholderiaceae</taxon>
        <taxon>Paraburkholderia</taxon>
    </lineage>
</organism>
<keyword evidence="1" id="KW-1133">Transmembrane helix</keyword>
<reference evidence="2 3" key="1">
    <citation type="submission" date="2020-04" db="EMBL/GenBank/DDBJ databases">
        <authorList>
            <person name="De Canck E."/>
        </authorList>
    </citation>
    <scope>NUCLEOTIDE SEQUENCE [LARGE SCALE GENOMIC DNA]</scope>
    <source>
        <strain evidence="2 3">LMG 22037</strain>
    </source>
</reference>
<evidence type="ECO:0000313" key="2">
    <source>
        <dbReference type="EMBL" id="CAB3741553.1"/>
    </source>
</evidence>
<keyword evidence="1" id="KW-0472">Membrane</keyword>
<evidence type="ECO:0000256" key="1">
    <source>
        <dbReference type="SAM" id="Phobius"/>
    </source>
</evidence>
<sequence length="86" mass="9461">MLAAVSGVRAAVLLRKSTRLDLHPRWNDFQSIEQQDAFEQASQGWPLANCKLNEQAAILNRKAAWWAIAAVVLGALATILELLPLP</sequence>
<accession>A0A6J5CNF4</accession>
<keyword evidence="1" id="KW-0812">Transmembrane</keyword>
<dbReference type="AlphaFoldDB" id="A0A6J5CNF4"/>
<dbReference type="Proteomes" id="UP000494249">
    <property type="component" value="Unassembled WGS sequence"/>
</dbReference>
<feature type="transmembrane region" description="Helical" evidence="1">
    <location>
        <begin position="63"/>
        <end position="83"/>
    </location>
</feature>
<evidence type="ECO:0000313" key="3">
    <source>
        <dbReference type="Proteomes" id="UP000494249"/>
    </source>
</evidence>
<name>A0A6J5CNF4_9BURK</name>